<dbReference type="InterPro" id="IPR005801">
    <property type="entry name" value="ADC_synthase"/>
</dbReference>
<evidence type="ECO:0000313" key="3">
    <source>
        <dbReference type="EMBL" id="TWH20796.1"/>
    </source>
</evidence>
<dbReference type="AlphaFoldDB" id="A0A660CBV4"/>
<name>A0A660CBV4_9PSEU</name>
<proteinExistence type="predicted"/>
<dbReference type="PANTHER" id="PTHR11236">
    <property type="entry name" value="AMINOBENZOATE/ANTHRANILATE SYNTHASE"/>
    <property type="match status" value="1"/>
</dbReference>
<dbReference type="SUPFAM" id="SSF56322">
    <property type="entry name" value="ADC synthase"/>
    <property type="match status" value="1"/>
</dbReference>
<sequence>MPAMRLERTALTSRLRPDQVLTSLDRRAAALGLAPPAALTGDWFGSLAVLAPSVRLEPVDDTAEALAVSAGHADLPDGTPAGAVGGGWFGYLSYDLTDPSGRRGALPRAVWGWADHVLRLDATGRWWFESLRPHGEAEVAEFEDLLTRPATPGTWRATTLHRPEADIHRGAVKECVHAIEAGELFQANVCTRFAGRFDGDPAALFAEGVRRLSPARGAYLSGPWGCAVSMSPELFVSRHGTEVRSTPIKGTRPRRGPQDDTGAAELRASVKDVAENVMITDLVRNDLGRVCEVGSVRVPELLAVRPAPGVWHLDSTVVGTLARGAAGRGGVDGANDGSSGNSDTSADDGSGGTGDAALLHATFPPGSVTGAPKIRALDLIADLEQHPRGLYTGAMGLVSPVAGLELNVAIRTFEIHGDTVELGVGGGITADSDPEAEWRECLDKAAPLERLLATPDAQSARAATTAS</sequence>
<keyword evidence="4" id="KW-1185">Reference proteome</keyword>
<dbReference type="GO" id="GO:0000162">
    <property type="term" value="P:L-tryptophan biosynthetic process"/>
    <property type="evidence" value="ECO:0007669"/>
    <property type="project" value="TreeGrafter"/>
</dbReference>
<accession>A0A660CBV4</accession>
<dbReference type="GO" id="GO:0046820">
    <property type="term" value="F:4-amino-4-deoxychorismate synthase activity"/>
    <property type="evidence" value="ECO:0007669"/>
    <property type="project" value="TreeGrafter"/>
</dbReference>
<dbReference type="EMBL" id="VLJV01000001">
    <property type="protein sequence ID" value="TWH20796.1"/>
    <property type="molecule type" value="Genomic_DNA"/>
</dbReference>
<feature type="region of interest" description="Disordered" evidence="1">
    <location>
        <begin position="327"/>
        <end position="358"/>
    </location>
</feature>
<dbReference type="Gene3D" id="3.60.120.10">
    <property type="entry name" value="Anthranilate synthase"/>
    <property type="match status" value="1"/>
</dbReference>
<protein>
    <submittedName>
        <fullName evidence="3">Para-aminobenzoate synthetase component 1</fullName>
    </submittedName>
</protein>
<feature type="compositionally biased region" description="Low complexity" evidence="1">
    <location>
        <begin position="333"/>
        <end position="348"/>
    </location>
</feature>
<dbReference type="InterPro" id="IPR015890">
    <property type="entry name" value="Chorismate_C"/>
</dbReference>
<feature type="region of interest" description="Disordered" evidence="1">
    <location>
        <begin position="241"/>
        <end position="262"/>
    </location>
</feature>
<dbReference type="PANTHER" id="PTHR11236:SF50">
    <property type="entry name" value="AMINODEOXYCHORISMATE SYNTHASE COMPONENT 1"/>
    <property type="match status" value="1"/>
</dbReference>
<organism evidence="3 4">
    <name type="scientific">Prauserella rugosa</name>
    <dbReference type="NCBI Taxonomy" id="43354"/>
    <lineage>
        <taxon>Bacteria</taxon>
        <taxon>Bacillati</taxon>
        <taxon>Actinomycetota</taxon>
        <taxon>Actinomycetes</taxon>
        <taxon>Pseudonocardiales</taxon>
        <taxon>Pseudonocardiaceae</taxon>
        <taxon>Prauserella</taxon>
    </lineage>
</organism>
<reference evidence="3 4" key="1">
    <citation type="submission" date="2019-07" db="EMBL/GenBank/DDBJ databases">
        <title>R&amp;d 2014.</title>
        <authorList>
            <person name="Klenk H.-P."/>
        </authorList>
    </citation>
    <scope>NUCLEOTIDE SEQUENCE [LARGE SCALE GENOMIC DNA]</scope>
    <source>
        <strain evidence="3 4">DSM 43194</strain>
    </source>
</reference>
<dbReference type="Pfam" id="PF00425">
    <property type="entry name" value="Chorismate_bind"/>
    <property type="match status" value="2"/>
</dbReference>
<evidence type="ECO:0000256" key="1">
    <source>
        <dbReference type="SAM" id="MobiDB-lite"/>
    </source>
</evidence>
<dbReference type="Proteomes" id="UP000317303">
    <property type="component" value="Unassembled WGS sequence"/>
</dbReference>
<dbReference type="PRINTS" id="PR00095">
    <property type="entry name" value="ANTSNTHASEI"/>
</dbReference>
<comment type="caution">
    <text evidence="3">The sequence shown here is derived from an EMBL/GenBank/DDBJ whole genome shotgun (WGS) entry which is preliminary data.</text>
</comment>
<feature type="domain" description="Chorismate-utilising enzyme C-terminal" evidence="2">
    <location>
        <begin position="168"/>
        <end position="324"/>
    </location>
</feature>
<feature type="domain" description="Chorismate-utilising enzyme C-terminal" evidence="2">
    <location>
        <begin position="353"/>
        <end position="444"/>
    </location>
</feature>
<evidence type="ECO:0000313" key="4">
    <source>
        <dbReference type="Proteomes" id="UP000317303"/>
    </source>
</evidence>
<dbReference type="InterPro" id="IPR019999">
    <property type="entry name" value="Anth_synth_I-like"/>
</dbReference>
<evidence type="ECO:0000259" key="2">
    <source>
        <dbReference type="Pfam" id="PF00425"/>
    </source>
</evidence>
<gene>
    <name evidence="3" type="ORF">JD82_02645</name>
</gene>